<keyword evidence="2" id="KW-0378">Hydrolase</keyword>
<dbReference type="PROSITE" id="PS51257">
    <property type="entry name" value="PROKAR_LIPOPROTEIN"/>
    <property type="match status" value="1"/>
</dbReference>
<dbReference type="GO" id="GO:0016787">
    <property type="term" value="F:hydrolase activity"/>
    <property type="evidence" value="ECO:0007669"/>
    <property type="project" value="UniProtKB-KW"/>
</dbReference>
<dbReference type="Gene3D" id="3.40.50.1820">
    <property type="entry name" value="alpha/beta hydrolase"/>
    <property type="match status" value="1"/>
</dbReference>
<proteinExistence type="predicted"/>
<sequence length="242" mass="26025">MSSHTIRILLLLGALMFTGACSLFSRSVGLTENTQWALGNDALVYVQTEPFLTIAPNGREPLTGIIFYPGGKVKPSAYAPLLRGLAAQGYLVVVPDMPLDLAVLGANRARQVIAEFPAVRQWVIGGHSLGGAMATGHALRDNHYEAVVLLAAYPTNRRYPEAAPPTLAIFASNDGLVTTDDRLKAERLLPRGSRSVILEGGNHAQFGAYGLQMDDGVATISDVEQWRQTQDLILDFLEGLGL</sequence>
<evidence type="ECO:0000259" key="1">
    <source>
        <dbReference type="Pfam" id="PF12695"/>
    </source>
</evidence>
<dbReference type="AlphaFoldDB" id="A0AB38YI73"/>
<organism evidence="2">
    <name type="scientific">Salinispirillum sp. LH 10-3-1</name>
    <dbReference type="NCBI Taxonomy" id="2952525"/>
    <lineage>
        <taxon>Bacteria</taxon>
        <taxon>Pseudomonadati</taxon>
        <taxon>Pseudomonadota</taxon>
        <taxon>Gammaproteobacteria</taxon>
        <taxon>Oceanospirillales</taxon>
        <taxon>Saccharospirillaceae</taxon>
        <taxon>Salinispirillum</taxon>
    </lineage>
</organism>
<accession>A0AB38YI73</accession>
<dbReference type="RefSeq" id="WP_304996392.1">
    <property type="nucleotide sequence ID" value="NZ_CP101717.1"/>
</dbReference>
<feature type="domain" description="Alpha/beta hydrolase fold-5" evidence="1">
    <location>
        <begin position="64"/>
        <end position="226"/>
    </location>
</feature>
<evidence type="ECO:0000313" key="2">
    <source>
        <dbReference type="EMBL" id="WLD59103.1"/>
    </source>
</evidence>
<name>A0AB38YI73_9GAMM</name>
<dbReference type="EMBL" id="CP101717">
    <property type="protein sequence ID" value="WLD59103.1"/>
    <property type="molecule type" value="Genomic_DNA"/>
</dbReference>
<dbReference type="Pfam" id="PF12695">
    <property type="entry name" value="Abhydrolase_5"/>
    <property type="match status" value="1"/>
</dbReference>
<gene>
    <name evidence="2" type="ORF">NFC81_04780</name>
</gene>
<dbReference type="InterPro" id="IPR029058">
    <property type="entry name" value="AB_hydrolase_fold"/>
</dbReference>
<protein>
    <submittedName>
        <fullName evidence="2">Alpha/beta hydrolase</fullName>
    </submittedName>
</protein>
<reference evidence="2" key="1">
    <citation type="submission" date="2022-07" db="EMBL/GenBank/DDBJ databases">
        <title>Complete genome sequence of Salinispirillum sp. LH10-3-1 capable of multiple carbohydrate inversion isolated from a soda lake.</title>
        <authorList>
            <person name="Liu J."/>
            <person name="Zhai Y."/>
            <person name="Zhang H."/>
            <person name="Yang H."/>
            <person name="Qu J."/>
            <person name="Li J."/>
        </authorList>
    </citation>
    <scope>NUCLEOTIDE SEQUENCE</scope>
    <source>
        <strain evidence="2">LH 10-3-1</strain>
    </source>
</reference>
<dbReference type="InterPro" id="IPR029059">
    <property type="entry name" value="AB_hydrolase_5"/>
</dbReference>
<dbReference type="SUPFAM" id="SSF53474">
    <property type="entry name" value="alpha/beta-Hydrolases"/>
    <property type="match status" value="1"/>
</dbReference>